<dbReference type="Proteomes" id="UP001501725">
    <property type="component" value="Unassembled WGS sequence"/>
</dbReference>
<evidence type="ECO:0000313" key="2">
    <source>
        <dbReference type="Proteomes" id="UP001501725"/>
    </source>
</evidence>
<dbReference type="InterPro" id="IPR022385">
    <property type="entry name" value="Rhs_assc_core"/>
</dbReference>
<dbReference type="NCBIfam" id="TIGR03696">
    <property type="entry name" value="Rhs_assc_core"/>
    <property type="match status" value="1"/>
</dbReference>
<dbReference type="PANTHER" id="PTHR32305">
    <property type="match status" value="1"/>
</dbReference>
<dbReference type="EMBL" id="BAABGY010000002">
    <property type="protein sequence ID" value="GAA4321039.1"/>
    <property type="molecule type" value="Genomic_DNA"/>
</dbReference>
<protein>
    <recommendedName>
        <fullName evidence="3">RHS repeat-associated core domain-containing protein</fullName>
    </recommendedName>
</protein>
<evidence type="ECO:0000313" key="1">
    <source>
        <dbReference type="EMBL" id="GAA4321039.1"/>
    </source>
</evidence>
<dbReference type="InterPro" id="IPR050708">
    <property type="entry name" value="T6SS_VgrG/RHS"/>
</dbReference>
<sequence>MQTPGRKFAVESSYRYGFNGKEDDPESGLQDYGMRMYNPTVARFLSVDPISIEYPELTPFQFASNGPISNIDLDGLEAWAVNPSTGQVLSGPLNIAGLEQDGFVTGMYSTPIKAPQTQKRPVLQHVADATNCQGCPSRNIAMNTAPATARRQATVSQANGPSSIGVKKAESEKIDPYVRIIKQDLQQRESVRPGDEFPMIGSLVQGFRRLGNDDADGATSSFGRFGVETAASALPFVRFSRGSLNPNEIHFMQSSIKNTTGEFTVLGNAEALSAGTLNPNVLRINVWKDATGKIWTLDHRRLAAFRLSGLNKVPVNWASKSQVQSQMWKMTTKNGGTSIKLKFSDGTNQVVY</sequence>
<dbReference type="Gene3D" id="2.180.10.10">
    <property type="entry name" value="RHS repeat-associated core"/>
    <property type="match status" value="1"/>
</dbReference>
<comment type="caution">
    <text evidence="1">The sequence shown here is derived from an EMBL/GenBank/DDBJ whole genome shotgun (WGS) entry which is preliminary data.</text>
</comment>
<gene>
    <name evidence="1" type="ORF">GCM10023184_06540</name>
</gene>
<name>A0ABP8GB45_9BACT</name>
<keyword evidence="2" id="KW-1185">Reference proteome</keyword>
<evidence type="ECO:0008006" key="3">
    <source>
        <dbReference type="Google" id="ProtNLM"/>
    </source>
</evidence>
<proteinExistence type="predicted"/>
<accession>A0ABP8GB45</accession>
<reference evidence="2" key="1">
    <citation type="journal article" date="2019" name="Int. J. Syst. Evol. Microbiol.">
        <title>The Global Catalogue of Microorganisms (GCM) 10K type strain sequencing project: providing services to taxonomists for standard genome sequencing and annotation.</title>
        <authorList>
            <consortium name="The Broad Institute Genomics Platform"/>
            <consortium name="The Broad Institute Genome Sequencing Center for Infectious Disease"/>
            <person name="Wu L."/>
            <person name="Ma J."/>
        </authorList>
    </citation>
    <scope>NUCLEOTIDE SEQUENCE [LARGE SCALE GENOMIC DNA]</scope>
    <source>
        <strain evidence="2">JCM 17919</strain>
    </source>
</reference>
<organism evidence="1 2">
    <name type="scientific">Flaviaesturariibacter amylovorans</name>
    <dbReference type="NCBI Taxonomy" id="1084520"/>
    <lineage>
        <taxon>Bacteria</taxon>
        <taxon>Pseudomonadati</taxon>
        <taxon>Bacteroidota</taxon>
        <taxon>Chitinophagia</taxon>
        <taxon>Chitinophagales</taxon>
        <taxon>Chitinophagaceae</taxon>
        <taxon>Flaviaestuariibacter</taxon>
    </lineage>
</organism>
<dbReference type="PANTHER" id="PTHR32305:SF15">
    <property type="entry name" value="PROTEIN RHSA-RELATED"/>
    <property type="match status" value="1"/>
</dbReference>